<evidence type="ECO:0000313" key="1">
    <source>
        <dbReference type="EMBL" id="RHK13187.1"/>
    </source>
</evidence>
<organism evidence="1 2">
    <name type="scientific">Segatella copri</name>
    <dbReference type="NCBI Taxonomy" id="165179"/>
    <lineage>
        <taxon>Bacteria</taxon>
        <taxon>Pseudomonadati</taxon>
        <taxon>Bacteroidota</taxon>
        <taxon>Bacteroidia</taxon>
        <taxon>Bacteroidales</taxon>
        <taxon>Prevotellaceae</taxon>
        <taxon>Segatella</taxon>
    </lineage>
</organism>
<gene>
    <name evidence="1" type="ORF">DW079_00495</name>
</gene>
<name>A0A3R6MFM2_9BACT</name>
<dbReference type="AlphaFoldDB" id="A0A3R6MFM2"/>
<evidence type="ECO:0000313" key="2">
    <source>
        <dbReference type="Proteomes" id="UP000286211"/>
    </source>
</evidence>
<protein>
    <submittedName>
        <fullName evidence="1">Uncharacterized protein</fullName>
    </submittedName>
</protein>
<reference evidence="1 2" key="1">
    <citation type="submission" date="2018-08" db="EMBL/GenBank/DDBJ databases">
        <title>A genome reference for cultivated species of the human gut microbiota.</title>
        <authorList>
            <person name="Zou Y."/>
            <person name="Xue W."/>
            <person name="Luo G."/>
        </authorList>
    </citation>
    <scope>NUCLEOTIDE SEQUENCE [LARGE SCALE GENOMIC DNA]</scope>
    <source>
        <strain evidence="1 2">AF46-2NS</strain>
    </source>
</reference>
<comment type="caution">
    <text evidence="1">The sequence shown here is derived from an EMBL/GenBank/DDBJ whole genome shotgun (WGS) entry which is preliminary data.</text>
</comment>
<accession>A0A3R6MFM2</accession>
<dbReference type="EMBL" id="QRNB01000001">
    <property type="protein sequence ID" value="RHK13187.1"/>
    <property type="molecule type" value="Genomic_DNA"/>
</dbReference>
<proteinExistence type="predicted"/>
<dbReference type="Proteomes" id="UP000286211">
    <property type="component" value="Unassembled WGS sequence"/>
</dbReference>
<sequence length="514" mass="60541">MSNFEPLSKAQLKIFGVAELHQTYWKEFCDACYGHFGFETNEIRTYEQKYETFCRCKCFITEEDGYEEKLLAVTEEDLRQLKNLQDWFYTLNESVDIIPTLYMFIRRIWTIKAKLKNDCQLISYICPRCKNIDYNQYLLNDNYRFTQKAVNWQSIKEVIKNSTDYALLKEMMNKEAFDKYTEDFEHLEEPENGISFMYNPVEESISTIVDLILEEQISTFNFELKELIAVLPKSNDCPNGSELKAFLFRLFMSYEESLSEIKLMLEEYPSPLNFVEMQKERNNLIQKFSETNLGKHWIQWMEYKDGIKHVAHYFMRHRNDFTEKEERDFFFTLDKIAIINDILMGECKKYWLEIEYPDEWFTMETTDNIEVTSDNAVIPQNCTEAIVKVMEPKFTLTNKVVMNSRKQIVKAASVIDLTTNVQVALLMAIGIEVKAIRPGTKCIDFIRALIGIGVIKYSDEKAIKNMADGMNRKLHGTKKKNKKVLPLPPKHIQWKEIDKTIGDAIYKAMTTEKL</sequence>